<dbReference type="EC" id="2.4.2.-" evidence="8"/>
<dbReference type="SUPFAM" id="SSF142921">
    <property type="entry name" value="WGR domain-like"/>
    <property type="match status" value="1"/>
</dbReference>
<dbReference type="AlphaFoldDB" id="A0AAV5AKW5"/>
<dbReference type="GO" id="GO:0070212">
    <property type="term" value="P:protein poly-ADP-ribosylation"/>
    <property type="evidence" value="ECO:0007669"/>
    <property type="project" value="TreeGrafter"/>
</dbReference>
<evidence type="ECO:0000259" key="12">
    <source>
        <dbReference type="PROSITE" id="PS51977"/>
    </source>
</evidence>
<dbReference type="PROSITE" id="PS51060">
    <property type="entry name" value="PARP_ALPHA_HD"/>
    <property type="match status" value="1"/>
</dbReference>
<dbReference type="InterPro" id="IPR012317">
    <property type="entry name" value="Poly(ADP-ribose)pol_cat_dom"/>
</dbReference>
<dbReference type="Pfam" id="PF05406">
    <property type="entry name" value="WGR"/>
    <property type="match status" value="1"/>
</dbReference>
<keyword evidence="14" id="KW-1185">Reference proteome</keyword>
<dbReference type="Gene3D" id="1.20.142.10">
    <property type="entry name" value="Poly(ADP-ribose) polymerase, regulatory domain"/>
    <property type="match status" value="1"/>
</dbReference>
<dbReference type="GO" id="GO:0006302">
    <property type="term" value="P:double-strand break repair"/>
    <property type="evidence" value="ECO:0007669"/>
    <property type="project" value="TreeGrafter"/>
</dbReference>
<keyword evidence="2 8" id="KW-0328">Glycosyltransferase</keyword>
<dbReference type="InterPro" id="IPR036616">
    <property type="entry name" value="Poly(ADP-ribose)pol_reg_dom_sf"/>
</dbReference>
<sequence length="583" mass="64511">MPPKRSKPKSSGTAATVQPSTSATVVTGGKHGLHGSSSDSENDGGPVTKKVKKDTSNNANMVTVVKRNSVPIDPHSGCSVYTHRIYQDQGDVWDAMLNQTNISSGTNSNKFYVLQLLQEEKNHNSVVLFTRWGRVGEVGATQTKGPWPGPEAITHFKKQFKAKTGTDWDKRQAMISKKGKYVLIERDFENEPNNSVDDASASASAKKEVQIRQSKLVVEVQKAHHRLLGKLAKTTIVKGFEVLKELAEVIEDPSGKWARQGGINEVCAELSSRYYSFGRNRPTIISHMSLLKHELEVLDNLGDMEIAHRIISSSMTTDEDGNIVNPLDMHFQSLGLSFMDPVARGSKEFDVLQAYVHDTHGNTHSWYKVNVQHIFRVGRDNEVQAFREAGYDKLETGQRLLLWHGSRSTNFAGILKQGLRIAPPEAPVSGYMFGKGVYLADMMSKSANYCYPQLSNGTGLLLLCEAAVKPFNELRHADFTADDACKKNGALATKGLGRFQHVDWQDAGKALNRPELLGVDMPKGCGSDVNQADLSLQYNEVRLSILYRLLNFPDLSALSDNGKNGKQRLVRRKRISPFGTDIL</sequence>
<proteinExistence type="predicted"/>
<dbReference type="InterPro" id="IPR036930">
    <property type="entry name" value="WGR_dom_sf"/>
</dbReference>
<dbReference type="InterPro" id="IPR008893">
    <property type="entry name" value="WGR_domain"/>
</dbReference>
<dbReference type="Gene3D" id="2.20.140.10">
    <property type="entry name" value="WGR domain"/>
    <property type="match status" value="1"/>
</dbReference>
<evidence type="ECO:0000256" key="7">
    <source>
        <dbReference type="ARBA" id="ARBA00033987"/>
    </source>
</evidence>
<feature type="domain" description="PARP alpha-helical" evidence="11">
    <location>
        <begin position="189"/>
        <end position="312"/>
    </location>
</feature>
<feature type="region of interest" description="Disordered" evidence="9">
    <location>
        <begin position="1"/>
        <end position="59"/>
    </location>
</feature>
<evidence type="ECO:0000256" key="2">
    <source>
        <dbReference type="ARBA" id="ARBA00022676"/>
    </source>
</evidence>
<comment type="subcellular location">
    <subcellularLocation>
        <location evidence="1">Nucleus</location>
    </subcellularLocation>
</comment>
<keyword evidence="6" id="KW-0539">Nucleus</keyword>
<dbReference type="GO" id="GO:1990404">
    <property type="term" value="F:NAD+-protein mono-ADP-ribosyltransferase activity"/>
    <property type="evidence" value="ECO:0007669"/>
    <property type="project" value="TreeGrafter"/>
</dbReference>
<feature type="compositionally biased region" description="Polar residues" evidence="9">
    <location>
        <begin position="9"/>
        <end position="25"/>
    </location>
</feature>
<dbReference type="PANTHER" id="PTHR10459">
    <property type="entry name" value="DNA LIGASE"/>
    <property type="match status" value="1"/>
</dbReference>
<name>A0AAV5AKW5_9AGAM</name>
<protein>
    <recommendedName>
        <fullName evidence="8">Poly [ADP-ribose] polymerase</fullName>
        <shortName evidence="8">PARP</shortName>
        <ecNumber evidence="8">2.4.2.-</ecNumber>
    </recommendedName>
</protein>
<evidence type="ECO:0000256" key="4">
    <source>
        <dbReference type="ARBA" id="ARBA00022695"/>
    </source>
</evidence>
<dbReference type="Proteomes" id="UP001050691">
    <property type="component" value="Unassembled WGS sequence"/>
</dbReference>
<organism evidence="13 14">
    <name type="scientific">Clathrus columnatus</name>
    <dbReference type="NCBI Taxonomy" id="1419009"/>
    <lineage>
        <taxon>Eukaryota</taxon>
        <taxon>Fungi</taxon>
        <taxon>Dikarya</taxon>
        <taxon>Basidiomycota</taxon>
        <taxon>Agaricomycotina</taxon>
        <taxon>Agaricomycetes</taxon>
        <taxon>Phallomycetidae</taxon>
        <taxon>Phallales</taxon>
        <taxon>Clathraceae</taxon>
        <taxon>Clathrus</taxon>
    </lineage>
</organism>
<evidence type="ECO:0000256" key="3">
    <source>
        <dbReference type="ARBA" id="ARBA00022679"/>
    </source>
</evidence>
<dbReference type="GO" id="GO:0003950">
    <property type="term" value="F:NAD+ poly-ADP-ribosyltransferase activity"/>
    <property type="evidence" value="ECO:0007669"/>
    <property type="project" value="UniProtKB-UniRule"/>
</dbReference>
<accession>A0AAV5AKW5</accession>
<reference evidence="13" key="1">
    <citation type="submission" date="2021-10" db="EMBL/GenBank/DDBJ databases">
        <title>De novo Genome Assembly of Clathrus columnatus (Basidiomycota, Fungi) Using Illumina and Nanopore Sequence Data.</title>
        <authorList>
            <person name="Ogiso-Tanaka E."/>
            <person name="Itagaki H."/>
            <person name="Hosoya T."/>
            <person name="Hosaka K."/>
        </authorList>
    </citation>
    <scope>NUCLEOTIDE SEQUENCE</scope>
    <source>
        <strain evidence="13">MO-923</strain>
    </source>
</reference>
<evidence type="ECO:0000259" key="11">
    <source>
        <dbReference type="PROSITE" id="PS51060"/>
    </source>
</evidence>
<dbReference type="PROSITE" id="PS51059">
    <property type="entry name" value="PARP_CATALYTIC"/>
    <property type="match status" value="1"/>
</dbReference>
<comment type="caution">
    <text evidence="13">The sequence shown here is derived from an EMBL/GenBank/DDBJ whole genome shotgun (WGS) entry which is preliminary data.</text>
</comment>
<keyword evidence="5 8" id="KW-0520">NAD</keyword>
<dbReference type="SUPFAM" id="SSF47587">
    <property type="entry name" value="Domain of poly(ADP-ribose) polymerase"/>
    <property type="match status" value="1"/>
</dbReference>
<evidence type="ECO:0000256" key="1">
    <source>
        <dbReference type="ARBA" id="ARBA00004123"/>
    </source>
</evidence>
<evidence type="ECO:0000256" key="9">
    <source>
        <dbReference type="SAM" id="MobiDB-lite"/>
    </source>
</evidence>
<evidence type="ECO:0000256" key="6">
    <source>
        <dbReference type="ARBA" id="ARBA00023242"/>
    </source>
</evidence>
<dbReference type="CDD" id="cd01437">
    <property type="entry name" value="parp_like"/>
    <property type="match status" value="1"/>
</dbReference>
<dbReference type="GO" id="GO:0016779">
    <property type="term" value="F:nucleotidyltransferase activity"/>
    <property type="evidence" value="ECO:0007669"/>
    <property type="project" value="UniProtKB-KW"/>
</dbReference>
<evidence type="ECO:0000256" key="8">
    <source>
        <dbReference type="RuleBase" id="RU362114"/>
    </source>
</evidence>
<dbReference type="GO" id="GO:0005730">
    <property type="term" value="C:nucleolus"/>
    <property type="evidence" value="ECO:0007669"/>
    <property type="project" value="TreeGrafter"/>
</dbReference>
<evidence type="ECO:0000256" key="5">
    <source>
        <dbReference type="ARBA" id="ARBA00023027"/>
    </source>
</evidence>
<dbReference type="InterPro" id="IPR004102">
    <property type="entry name" value="Poly(ADP-ribose)pol_reg_dom"/>
</dbReference>
<dbReference type="Pfam" id="PF00644">
    <property type="entry name" value="PARP"/>
    <property type="match status" value="1"/>
</dbReference>
<dbReference type="InterPro" id="IPR050800">
    <property type="entry name" value="ARTD/PARP"/>
</dbReference>
<dbReference type="Pfam" id="PF02877">
    <property type="entry name" value="PARP_reg"/>
    <property type="match status" value="1"/>
</dbReference>
<evidence type="ECO:0000313" key="14">
    <source>
        <dbReference type="Proteomes" id="UP001050691"/>
    </source>
</evidence>
<dbReference type="SUPFAM" id="SSF56399">
    <property type="entry name" value="ADP-ribosylation"/>
    <property type="match status" value="1"/>
</dbReference>
<dbReference type="CDD" id="cd07997">
    <property type="entry name" value="WGR_PARP"/>
    <property type="match status" value="1"/>
</dbReference>
<evidence type="ECO:0000259" key="10">
    <source>
        <dbReference type="PROSITE" id="PS51059"/>
    </source>
</evidence>
<evidence type="ECO:0000313" key="13">
    <source>
        <dbReference type="EMBL" id="GJJ13086.1"/>
    </source>
</evidence>
<dbReference type="SMART" id="SM00773">
    <property type="entry name" value="WGR"/>
    <property type="match status" value="1"/>
</dbReference>
<gene>
    <name evidence="13" type="ORF">Clacol_007336</name>
</gene>
<keyword evidence="4" id="KW-0548">Nucleotidyltransferase</keyword>
<feature type="domain" description="PARP catalytic" evidence="10">
    <location>
        <begin position="325"/>
        <end position="528"/>
    </location>
</feature>
<dbReference type="PROSITE" id="PS51977">
    <property type="entry name" value="WGR"/>
    <property type="match status" value="1"/>
</dbReference>
<keyword evidence="3 8" id="KW-0808">Transferase</keyword>
<dbReference type="EMBL" id="BPWL01000008">
    <property type="protein sequence ID" value="GJJ13086.1"/>
    <property type="molecule type" value="Genomic_DNA"/>
</dbReference>
<dbReference type="Gene3D" id="3.90.228.10">
    <property type="match status" value="1"/>
</dbReference>
<comment type="catalytic activity">
    <reaction evidence="7">
        <text>NAD(+) + (ADP-D-ribosyl)n-acceptor = nicotinamide + (ADP-D-ribosyl)n+1-acceptor + H(+).</text>
        <dbReference type="EC" id="2.4.2.30"/>
    </reaction>
</comment>
<feature type="domain" description="WGR" evidence="12">
    <location>
        <begin position="82"/>
        <end position="181"/>
    </location>
</feature>
<dbReference type="PANTHER" id="PTHR10459:SF60">
    <property type="entry name" value="POLY [ADP-RIBOSE] POLYMERASE 2"/>
    <property type="match status" value="1"/>
</dbReference>